<reference evidence="1" key="1">
    <citation type="journal article" date="2023" name="GigaByte">
        <title>Genome assembly of the bearded iris, Iris pallida Lam.</title>
        <authorList>
            <person name="Bruccoleri R.E."/>
            <person name="Oakeley E.J."/>
            <person name="Faust A.M.E."/>
            <person name="Altorfer M."/>
            <person name="Dessus-Babus S."/>
            <person name="Burckhardt D."/>
            <person name="Oertli M."/>
            <person name="Naumann U."/>
            <person name="Petersen F."/>
            <person name="Wong J."/>
        </authorList>
    </citation>
    <scope>NUCLEOTIDE SEQUENCE</scope>
    <source>
        <strain evidence="1">GSM-AAB239-AS_SAM_17_03QT</strain>
    </source>
</reference>
<proteinExistence type="predicted"/>
<name>A0AAX6GTT0_IRIPA</name>
<accession>A0AAX6GTT0</accession>
<dbReference type="GO" id="GO:0008233">
    <property type="term" value="F:peptidase activity"/>
    <property type="evidence" value="ECO:0007669"/>
    <property type="project" value="UniProtKB-KW"/>
</dbReference>
<keyword evidence="1" id="KW-0645">Protease</keyword>
<protein>
    <submittedName>
        <fullName evidence="1">Aspartyl protease 25-like</fullName>
    </submittedName>
</protein>
<keyword evidence="1" id="KW-0378">Hydrolase</keyword>
<sequence length="66" mass="6851">MTLTTALTLSGAAAIARHASGVELLWMSVFSTGSVRSRPVRCSVTAGVTGRSPVVAKHVSKAPREE</sequence>
<dbReference type="EMBL" id="JANAVB010016198">
    <property type="protein sequence ID" value="KAJ6831954.1"/>
    <property type="molecule type" value="Genomic_DNA"/>
</dbReference>
<dbReference type="AlphaFoldDB" id="A0AAX6GTT0"/>
<comment type="caution">
    <text evidence="1">The sequence shown here is derived from an EMBL/GenBank/DDBJ whole genome shotgun (WGS) entry which is preliminary data.</text>
</comment>
<dbReference type="Proteomes" id="UP001140949">
    <property type="component" value="Unassembled WGS sequence"/>
</dbReference>
<reference evidence="1" key="2">
    <citation type="submission" date="2023-04" db="EMBL/GenBank/DDBJ databases">
        <authorList>
            <person name="Bruccoleri R.E."/>
            <person name="Oakeley E.J."/>
            <person name="Faust A.-M."/>
            <person name="Dessus-Babus S."/>
            <person name="Altorfer M."/>
            <person name="Burckhardt D."/>
            <person name="Oertli M."/>
            <person name="Naumann U."/>
            <person name="Petersen F."/>
            <person name="Wong J."/>
        </authorList>
    </citation>
    <scope>NUCLEOTIDE SEQUENCE</scope>
    <source>
        <strain evidence="1">GSM-AAB239-AS_SAM_17_03QT</strain>
        <tissue evidence="1">Leaf</tissue>
    </source>
</reference>
<evidence type="ECO:0000313" key="2">
    <source>
        <dbReference type="Proteomes" id="UP001140949"/>
    </source>
</evidence>
<dbReference type="GO" id="GO:0006508">
    <property type="term" value="P:proteolysis"/>
    <property type="evidence" value="ECO:0007669"/>
    <property type="project" value="UniProtKB-KW"/>
</dbReference>
<organism evidence="1 2">
    <name type="scientific">Iris pallida</name>
    <name type="common">Sweet iris</name>
    <dbReference type="NCBI Taxonomy" id="29817"/>
    <lineage>
        <taxon>Eukaryota</taxon>
        <taxon>Viridiplantae</taxon>
        <taxon>Streptophyta</taxon>
        <taxon>Embryophyta</taxon>
        <taxon>Tracheophyta</taxon>
        <taxon>Spermatophyta</taxon>
        <taxon>Magnoliopsida</taxon>
        <taxon>Liliopsida</taxon>
        <taxon>Asparagales</taxon>
        <taxon>Iridaceae</taxon>
        <taxon>Iridoideae</taxon>
        <taxon>Irideae</taxon>
        <taxon>Iris</taxon>
    </lineage>
</organism>
<evidence type="ECO:0000313" key="1">
    <source>
        <dbReference type="EMBL" id="KAJ6831954.1"/>
    </source>
</evidence>
<keyword evidence="2" id="KW-1185">Reference proteome</keyword>
<gene>
    <name evidence="1" type="ORF">M6B38_346010</name>
</gene>